<evidence type="ECO:0000256" key="1">
    <source>
        <dbReference type="SAM" id="MobiDB-lite"/>
    </source>
</evidence>
<feature type="compositionally biased region" description="Basic and acidic residues" evidence="1">
    <location>
        <begin position="246"/>
        <end position="260"/>
    </location>
</feature>
<dbReference type="EnsemblMetazoa" id="LLOJ003213-RA">
    <property type="protein sequence ID" value="LLOJ003213-PA"/>
    <property type="gene ID" value="LLOJ003213"/>
</dbReference>
<dbReference type="Gene3D" id="3.40.525.10">
    <property type="entry name" value="CRAL-TRIO lipid binding domain"/>
    <property type="match status" value="1"/>
</dbReference>
<dbReference type="Proteomes" id="UP000092461">
    <property type="component" value="Unassembled WGS sequence"/>
</dbReference>
<dbReference type="PANTHER" id="PTHR10174:SF213">
    <property type="entry name" value="CRAL-TRIO DOMAIN-CONTAINING PROTEIN"/>
    <property type="match status" value="1"/>
</dbReference>
<dbReference type="AlphaFoldDB" id="A0A1B0FV50"/>
<organism evidence="4 5">
    <name type="scientific">Lutzomyia longipalpis</name>
    <name type="common">Sand fly</name>
    <dbReference type="NCBI Taxonomy" id="7200"/>
    <lineage>
        <taxon>Eukaryota</taxon>
        <taxon>Metazoa</taxon>
        <taxon>Ecdysozoa</taxon>
        <taxon>Arthropoda</taxon>
        <taxon>Hexapoda</taxon>
        <taxon>Insecta</taxon>
        <taxon>Pterygota</taxon>
        <taxon>Neoptera</taxon>
        <taxon>Endopterygota</taxon>
        <taxon>Diptera</taxon>
        <taxon>Nematocera</taxon>
        <taxon>Psychodoidea</taxon>
        <taxon>Psychodidae</taxon>
        <taxon>Lutzomyia</taxon>
        <taxon>Lutzomyia</taxon>
    </lineage>
</organism>
<dbReference type="PROSITE" id="PS50191">
    <property type="entry name" value="CRAL_TRIO"/>
    <property type="match status" value="1"/>
</dbReference>
<dbReference type="InterPro" id="IPR036273">
    <property type="entry name" value="CRAL/TRIO_N_dom_sf"/>
</dbReference>
<evidence type="ECO:0000313" key="4">
    <source>
        <dbReference type="EnsemblMetazoa" id="LLOJ003213-PA"/>
    </source>
</evidence>
<evidence type="ECO:0000313" key="5">
    <source>
        <dbReference type="Proteomes" id="UP000092461"/>
    </source>
</evidence>
<dbReference type="InterPro" id="IPR001251">
    <property type="entry name" value="CRAL-TRIO_dom"/>
</dbReference>
<evidence type="ECO:0000313" key="3">
    <source>
        <dbReference type="EMBL" id="MBC1175358.1"/>
    </source>
</evidence>
<dbReference type="Pfam" id="PF00650">
    <property type="entry name" value="CRAL_TRIO"/>
    <property type="match status" value="1"/>
</dbReference>
<dbReference type="InterPro" id="IPR036865">
    <property type="entry name" value="CRAL-TRIO_dom_sf"/>
</dbReference>
<reference evidence="5" key="1">
    <citation type="submission" date="2012-05" db="EMBL/GenBank/DDBJ databases">
        <title>Whole Genome Assembly of Lutzomyia longipalpis.</title>
        <authorList>
            <person name="Richards S."/>
            <person name="Qu C."/>
            <person name="Dillon R."/>
            <person name="Worley K."/>
            <person name="Scherer S."/>
            <person name="Batterton M."/>
            <person name="Taylor A."/>
            <person name="Hawes A."/>
            <person name="Hernandez B."/>
            <person name="Kovar C."/>
            <person name="Mandapat C."/>
            <person name="Pham C."/>
            <person name="Qu C."/>
            <person name="Jing C."/>
            <person name="Bess C."/>
            <person name="Bandaranaike D."/>
            <person name="Ngo D."/>
            <person name="Ongeri F."/>
            <person name="Arias F."/>
            <person name="Lara F."/>
            <person name="Weissenberger G."/>
            <person name="Kamau G."/>
            <person name="Han H."/>
            <person name="Shen H."/>
            <person name="Dinh H."/>
            <person name="Khalil I."/>
            <person name="Jones J."/>
            <person name="Shafer J."/>
            <person name="Jayaseelan J."/>
            <person name="Quiroz J."/>
            <person name="Blankenburg K."/>
            <person name="Nguyen L."/>
            <person name="Jackson L."/>
            <person name="Francisco L."/>
            <person name="Tang L.-Y."/>
            <person name="Pu L.-L."/>
            <person name="Perales L."/>
            <person name="Lorensuhewa L."/>
            <person name="Munidasa M."/>
            <person name="Coyle M."/>
            <person name="Taylor M."/>
            <person name="Puazo M."/>
            <person name="Firestine M."/>
            <person name="Scheel M."/>
            <person name="Javaid M."/>
            <person name="Wang M."/>
            <person name="Li M."/>
            <person name="Tabassum N."/>
            <person name="Saada N."/>
            <person name="Osuji N."/>
            <person name="Aqrawi P."/>
            <person name="Fu Q."/>
            <person name="Thornton R."/>
            <person name="Raj R."/>
            <person name="Goodspeed R."/>
            <person name="Mata R."/>
            <person name="Najjar R."/>
            <person name="Gubbala S."/>
            <person name="Lee S."/>
            <person name="Denson S."/>
            <person name="Patil S."/>
            <person name="Macmil S."/>
            <person name="Qi S."/>
            <person name="Matskevitch T."/>
            <person name="Palculict T."/>
            <person name="Mathew T."/>
            <person name="Vee V."/>
            <person name="Velamala V."/>
            <person name="Korchina V."/>
            <person name="Cai W."/>
            <person name="Liu W."/>
            <person name="Dai W."/>
            <person name="Zou X."/>
            <person name="Zhu Y."/>
            <person name="Zhang Y."/>
            <person name="Wu Y.-Q."/>
            <person name="Xin Y."/>
            <person name="Nazarath L."/>
            <person name="Kovar C."/>
            <person name="Han Y."/>
            <person name="Muzny D."/>
            <person name="Gibbs R."/>
        </authorList>
    </citation>
    <scope>NUCLEOTIDE SEQUENCE [LARGE SCALE GENOMIC DNA]</scope>
    <source>
        <strain evidence="5">Jacobina</strain>
    </source>
</reference>
<dbReference type="SUPFAM" id="SSF46938">
    <property type="entry name" value="CRAL/TRIO N-terminal domain"/>
    <property type="match status" value="1"/>
</dbReference>
<feature type="domain" description="CRAL-TRIO" evidence="2">
    <location>
        <begin position="84"/>
        <end position="243"/>
    </location>
</feature>
<keyword evidence="5" id="KW-1185">Reference proteome</keyword>
<dbReference type="EMBL" id="AJWK01010375">
    <property type="status" value="NOT_ANNOTATED_CDS"/>
    <property type="molecule type" value="Genomic_DNA"/>
</dbReference>
<evidence type="ECO:0000259" key="2">
    <source>
        <dbReference type="PROSITE" id="PS50191"/>
    </source>
</evidence>
<dbReference type="VEuPathDB" id="VectorBase:LLOJ003213"/>
<dbReference type="SUPFAM" id="SSF52087">
    <property type="entry name" value="CRAL/TRIO domain"/>
    <property type="match status" value="1"/>
</dbReference>
<dbReference type="PANTHER" id="PTHR10174">
    <property type="entry name" value="ALPHA-TOCOPHEROL TRANSFER PROTEIN-RELATED"/>
    <property type="match status" value="1"/>
</dbReference>
<proteinExistence type="predicted"/>
<dbReference type="GO" id="GO:0016020">
    <property type="term" value="C:membrane"/>
    <property type="evidence" value="ECO:0007669"/>
    <property type="project" value="TreeGrafter"/>
</dbReference>
<protein>
    <submittedName>
        <fullName evidence="3">Putative phosphatidylinositol transfer protein sec14</fullName>
    </submittedName>
</protein>
<accession>A0A1B0FV50</accession>
<dbReference type="CDD" id="cd00170">
    <property type="entry name" value="SEC14"/>
    <property type="match status" value="1"/>
</dbReference>
<dbReference type="SMART" id="SM00516">
    <property type="entry name" value="SEC14"/>
    <property type="match status" value="1"/>
</dbReference>
<dbReference type="PRINTS" id="PR00180">
    <property type="entry name" value="CRETINALDHBP"/>
</dbReference>
<reference evidence="4" key="3">
    <citation type="submission" date="2020-05" db="UniProtKB">
        <authorList>
            <consortium name="EnsemblMetazoa"/>
        </authorList>
    </citation>
    <scope>IDENTIFICATION</scope>
    <source>
        <strain evidence="4">Jacobina</strain>
    </source>
</reference>
<dbReference type="GO" id="GO:1902936">
    <property type="term" value="F:phosphatidylinositol bisphosphate binding"/>
    <property type="evidence" value="ECO:0007669"/>
    <property type="project" value="TreeGrafter"/>
</dbReference>
<sequence length="322" mass="35715">MKFISPEKEYAKNPDLKREDVRNILEWLCRQPHLPNITESEAIFSLHACYHSIEQTKKTIDNYYTIRTHTVDLFRNRDVCSKEMLDISNVMLYTPLLDEHPEGHKVMYARLMDPEVTKYIHADAVKLYNFVFDHWLWTEGTAPGHVLVVDMDSASLGHVTRMSLSVAKKYLHFLQEAIPVRLKGLHIINTASFIDKILALIRPFVKKELVSLVHFHTDMETIYPMIPQKIFPKEFGGKAASILELHTEGNNEGRRGERGNGVRGRPSRGFMGEGAPGGPPGGPPGPPGGPPGHPGRGPPGQGHPPGPPGSNESGAEGSTPAS</sequence>
<dbReference type="EMBL" id="GITU01006655">
    <property type="protein sequence ID" value="MBC1175358.1"/>
    <property type="molecule type" value="Transcribed_RNA"/>
</dbReference>
<feature type="compositionally biased region" description="Pro residues" evidence="1">
    <location>
        <begin position="277"/>
        <end position="308"/>
    </location>
</feature>
<feature type="region of interest" description="Disordered" evidence="1">
    <location>
        <begin position="246"/>
        <end position="322"/>
    </location>
</feature>
<dbReference type="VEuPathDB" id="VectorBase:LLONM1_005791"/>
<reference evidence="3" key="2">
    <citation type="journal article" date="2020" name="BMC">
        <title>Leishmania infection induces a limited differential gene expression in the sand fly midgut.</title>
        <authorList>
            <person name="Coutinho-Abreu I.V."/>
            <person name="Serafim T.D."/>
            <person name="Meneses C."/>
            <person name="Kamhawi S."/>
            <person name="Oliveira F."/>
            <person name="Valenzuela J.G."/>
        </authorList>
    </citation>
    <scope>NUCLEOTIDE SEQUENCE</scope>
    <source>
        <strain evidence="3">Jacobina</strain>
        <tissue evidence="3">Midgut</tissue>
    </source>
</reference>
<name>A0A1B0FV50_LUTLO</name>